<gene>
    <name evidence="1" type="ORF">Tco_0654657</name>
</gene>
<comment type="caution">
    <text evidence="1">The sequence shown here is derived from an EMBL/GenBank/DDBJ whole genome shotgun (WGS) entry which is preliminary data.</text>
</comment>
<reference evidence="1" key="2">
    <citation type="submission" date="2022-01" db="EMBL/GenBank/DDBJ databases">
        <authorList>
            <person name="Yamashiro T."/>
            <person name="Shiraishi A."/>
            <person name="Satake H."/>
            <person name="Nakayama K."/>
        </authorList>
    </citation>
    <scope>NUCLEOTIDE SEQUENCE</scope>
</reference>
<reference evidence="1" key="1">
    <citation type="journal article" date="2022" name="Int. J. Mol. Sci.">
        <title>Draft Genome of Tanacetum Coccineum: Genomic Comparison of Closely Related Tanacetum-Family Plants.</title>
        <authorList>
            <person name="Yamashiro T."/>
            <person name="Shiraishi A."/>
            <person name="Nakayama K."/>
            <person name="Satake H."/>
        </authorList>
    </citation>
    <scope>NUCLEOTIDE SEQUENCE</scope>
</reference>
<proteinExistence type="predicted"/>
<keyword evidence="2" id="KW-1185">Reference proteome</keyword>
<dbReference type="EMBL" id="BQNB010009180">
    <property type="protein sequence ID" value="GJS59873.1"/>
    <property type="molecule type" value="Genomic_DNA"/>
</dbReference>
<protein>
    <submittedName>
        <fullName evidence="1">Uncharacterized protein</fullName>
    </submittedName>
</protein>
<evidence type="ECO:0000313" key="2">
    <source>
        <dbReference type="Proteomes" id="UP001151760"/>
    </source>
</evidence>
<sequence length="150" mass="17286">MLGKKTNKVYDPYLKTGLGYENLERLKKAIEAQPKMYDGEKLESTKLKVDLPNYEETLKDAEEKIPVEQTYFSSPCTYNVSSESRSEKSDLPLKKMPNESKLLKLFVNLDKEIKELGKLINISLKRSLFFVVSCEVHAQIRRIFLDGYGV</sequence>
<dbReference type="Proteomes" id="UP001151760">
    <property type="component" value="Unassembled WGS sequence"/>
</dbReference>
<accession>A0ABQ4X4B9</accession>
<evidence type="ECO:0000313" key="1">
    <source>
        <dbReference type="EMBL" id="GJS59873.1"/>
    </source>
</evidence>
<name>A0ABQ4X4B9_9ASTR</name>
<organism evidence="1 2">
    <name type="scientific">Tanacetum coccineum</name>
    <dbReference type="NCBI Taxonomy" id="301880"/>
    <lineage>
        <taxon>Eukaryota</taxon>
        <taxon>Viridiplantae</taxon>
        <taxon>Streptophyta</taxon>
        <taxon>Embryophyta</taxon>
        <taxon>Tracheophyta</taxon>
        <taxon>Spermatophyta</taxon>
        <taxon>Magnoliopsida</taxon>
        <taxon>eudicotyledons</taxon>
        <taxon>Gunneridae</taxon>
        <taxon>Pentapetalae</taxon>
        <taxon>asterids</taxon>
        <taxon>campanulids</taxon>
        <taxon>Asterales</taxon>
        <taxon>Asteraceae</taxon>
        <taxon>Asteroideae</taxon>
        <taxon>Anthemideae</taxon>
        <taxon>Anthemidinae</taxon>
        <taxon>Tanacetum</taxon>
    </lineage>
</organism>